<feature type="domain" description="DUF2470" evidence="1">
    <location>
        <begin position="12"/>
        <end position="86"/>
    </location>
</feature>
<organism evidence="2 3">
    <name type="scientific">Microbacterium marinilacus</name>
    <dbReference type="NCBI Taxonomy" id="415209"/>
    <lineage>
        <taxon>Bacteria</taxon>
        <taxon>Bacillati</taxon>
        <taxon>Actinomycetota</taxon>
        <taxon>Actinomycetes</taxon>
        <taxon>Micrococcales</taxon>
        <taxon>Microbacteriaceae</taxon>
        <taxon>Microbacterium</taxon>
    </lineage>
</organism>
<dbReference type="Gene3D" id="3.20.180.10">
    <property type="entry name" value="PNP-oxidase-like"/>
    <property type="match status" value="1"/>
</dbReference>
<keyword evidence="3" id="KW-1185">Reference proteome</keyword>
<dbReference type="Proteomes" id="UP001410795">
    <property type="component" value="Unassembled WGS sequence"/>
</dbReference>
<dbReference type="EMBL" id="BAAAYV010000025">
    <property type="protein sequence ID" value="GAA3669162.1"/>
    <property type="molecule type" value="Genomic_DNA"/>
</dbReference>
<reference evidence="3" key="1">
    <citation type="journal article" date="2019" name="Int. J. Syst. Evol. Microbiol.">
        <title>The Global Catalogue of Microorganisms (GCM) 10K type strain sequencing project: providing services to taxonomists for standard genome sequencing and annotation.</title>
        <authorList>
            <consortium name="The Broad Institute Genomics Platform"/>
            <consortium name="The Broad Institute Genome Sequencing Center for Infectious Disease"/>
            <person name="Wu L."/>
            <person name="Ma J."/>
        </authorList>
    </citation>
    <scope>NUCLEOTIDE SEQUENCE [LARGE SCALE GENOMIC DNA]</scope>
    <source>
        <strain evidence="3">JCM 16546</strain>
    </source>
</reference>
<dbReference type="InterPro" id="IPR019595">
    <property type="entry name" value="DUF2470"/>
</dbReference>
<name>A0ABP7BW37_9MICO</name>
<comment type="caution">
    <text evidence="2">The sequence shown here is derived from an EMBL/GenBank/DDBJ whole genome shotgun (WGS) entry which is preliminary data.</text>
</comment>
<dbReference type="InterPro" id="IPR037119">
    <property type="entry name" value="Haem_oxidase_HugZ-like_sf"/>
</dbReference>
<accession>A0ABP7BW37</accession>
<evidence type="ECO:0000259" key="1">
    <source>
        <dbReference type="Pfam" id="PF10615"/>
    </source>
</evidence>
<dbReference type="Pfam" id="PF10615">
    <property type="entry name" value="DUF2470"/>
    <property type="match status" value="1"/>
</dbReference>
<sequence length="101" mass="10768">MAHEFAPDVVAAVLRHMNTDHTADNPLIVRAFAGIDAVSAEMTGFDGDGGEWTAQLPDGAEDAVRISWPGGSIADRAAVRREIVALYDTACERLGVTPRPH</sequence>
<proteinExistence type="predicted"/>
<protein>
    <recommendedName>
        <fullName evidence="1">DUF2470 domain-containing protein</fullName>
    </recommendedName>
</protein>
<gene>
    <name evidence="2" type="ORF">GCM10022202_34050</name>
</gene>
<evidence type="ECO:0000313" key="2">
    <source>
        <dbReference type="EMBL" id="GAA3669162.1"/>
    </source>
</evidence>
<evidence type="ECO:0000313" key="3">
    <source>
        <dbReference type="Proteomes" id="UP001410795"/>
    </source>
</evidence>
<dbReference type="RefSeq" id="WP_221857254.1">
    <property type="nucleotide sequence ID" value="NZ_BAAAYV010000025.1"/>
</dbReference>